<protein>
    <recommendedName>
        <fullName evidence="3">Addiction module toxin RelE</fullName>
    </recommendedName>
</protein>
<comment type="caution">
    <text evidence="1">The sequence shown here is derived from an EMBL/GenBank/DDBJ whole genome shotgun (WGS) entry which is preliminary data.</text>
</comment>
<reference evidence="1 2" key="1">
    <citation type="journal article" date="2019" name="Appl. Microbiol. Biotechnol.">
        <title>Uncovering carbohydrate metabolism through a genotype-phenotype association study of 56 lactic acid bacteria genomes.</title>
        <authorList>
            <person name="Buron-Moles G."/>
            <person name="Chailyan A."/>
            <person name="Dolejs I."/>
            <person name="Forster J."/>
            <person name="Miks M.H."/>
        </authorList>
    </citation>
    <scope>NUCLEOTIDE SEQUENCE [LARGE SCALE GENOMIC DNA]</scope>
    <source>
        <strain evidence="1 2">ATCC 49373</strain>
    </source>
</reference>
<accession>A0A4R5NQ59</accession>
<dbReference type="AlphaFoldDB" id="A0A4R5NQ59"/>
<dbReference type="Pfam" id="PF05973">
    <property type="entry name" value="Gp49"/>
    <property type="match status" value="1"/>
</dbReference>
<proteinExistence type="predicted"/>
<sequence>MKKLEFETYERLSGHDEFKEWIKELPRKDRAKMYRVINDTEEFGMLIAQRLKWVKKIDKNLYELRSKVGSNIQRAIYFHVEGTRFVITHGFTKKTDKTPLAQINHAQELKKEWYEYEN</sequence>
<gene>
    <name evidence="1" type="ORF">C5L31_002026</name>
</gene>
<evidence type="ECO:0000313" key="2">
    <source>
        <dbReference type="Proteomes" id="UP000294854"/>
    </source>
</evidence>
<dbReference type="InterPro" id="IPR009241">
    <property type="entry name" value="HigB-like"/>
</dbReference>
<dbReference type="Proteomes" id="UP000294854">
    <property type="component" value="Unassembled WGS sequence"/>
</dbReference>
<evidence type="ECO:0008006" key="3">
    <source>
        <dbReference type="Google" id="ProtNLM"/>
    </source>
</evidence>
<dbReference type="RefSeq" id="WP_010619791.1">
    <property type="nucleotide sequence ID" value="NZ_CP042371.1"/>
</dbReference>
<name>A0A4R5NQ59_9LACO</name>
<dbReference type="OrthoDB" id="573082at2"/>
<organism evidence="1 2">
    <name type="scientific">Secundilactobacillus malefermentans</name>
    <dbReference type="NCBI Taxonomy" id="176292"/>
    <lineage>
        <taxon>Bacteria</taxon>
        <taxon>Bacillati</taxon>
        <taxon>Bacillota</taxon>
        <taxon>Bacilli</taxon>
        <taxon>Lactobacillales</taxon>
        <taxon>Lactobacillaceae</taxon>
        <taxon>Secundilactobacillus</taxon>
    </lineage>
</organism>
<evidence type="ECO:0000313" key="1">
    <source>
        <dbReference type="EMBL" id="TDG78750.1"/>
    </source>
</evidence>
<dbReference type="EMBL" id="PUFO01000032">
    <property type="protein sequence ID" value="TDG78750.1"/>
    <property type="molecule type" value="Genomic_DNA"/>
</dbReference>
<keyword evidence="2" id="KW-1185">Reference proteome</keyword>
<dbReference type="STRING" id="1122149.FD44_GL001390"/>